<gene>
    <name evidence="1" type="ORF">Glove_217g29</name>
</gene>
<comment type="caution">
    <text evidence="1">The sequence shown here is derived from an EMBL/GenBank/DDBJ whole genome shotgun (WGS) entry which is preliminary data.</text>
</comment>
<dbReference type="EMBL" id="PQFF01000202">
    <property type="protein sequence ID" value="RHZ75064.1"/>
    <property type="molecule type" value="Genomic_DNA"/>
</dbReference>
<protein>
    <submittedName>
        <fullName evidence="1">Uncharacterized protein</fullName>
    </submittedName>
</protein>
<accession>A0A397IPI3</accession>
<sequence length="66" mass="7745">MFSFKDGNIQNPILSRVKKEALWYALGKDNYGPRFGFDEFKMKSVVSDFTQDKLNYEVFKVVEKSI</sequence>
<name>A0A397IPI3_9GLOM</name>
<dbReference type="OrthoDB" id="311690at2759"/>
<dbReference type="AlphaFoldDB" id="A0A397IPI3"/>
<keyword evidence="2" id="KW-1185">Reference proteome</keyword>
<evidence type="ECO:0000313" key="2">
    <source>
        <dbReference type="Proteomes" id="UP000266861"/>
    </source>
</evidence>
<organism evidence="1 2">
    <name type="scientific">Diversispora epigaea</name>
    <dbReference type="NCBI Taxonomy" id="1348612"/>
    <lineage>
        <taxon>Eukaryota</taxon>
        <taxon>Fungi</taxon>
        <taxon>Fungi incertae sedis</taxon>
        <taxon>Mucoromycota</taxon>
        <taxon>Glomeromycotina</taxon>
        <taxon>Glomeromycetes</taxon>
        <taxon>Diversisporales</taxon>
        <taxon>Diversisporaceae</taxon>
        <taxon>Diversispora</taxon>
    </lineage>
</organism>
<dbReference type="Proteomes" id="UP000266861">
    <property type="component" value="Unassembled WGS sequence"/>
</dbReference>
<evidence type="ECO:0000313" key="1">
    <source>
        <dbReference type="EMBL" id="RHZ75064.1"/>
    </source>
</evidence>
<reference evidence="1 2" key="1">
    <citation type="submission" date="2018-08" db="EMBL/GenBank/DDBJ databases">
        <title>Genome and evolution of the arbuscular mycorrhizal fungus Diversispora epigaea (formerly Glomus versiforme) and its bacterial endosymbionts.</title>
        <authorList>
            <person name="Sun X."/>
            <person name="Fei Z."/>
            <person name="Harrison M."/>
        </authorList>
    </citation>
    <scope>NUCLEOTIDE SEQUENCE [LARGE SCALE GENOMIC DNA]</scope>
    <source>
        <strain evidence="1 2">IT104</strain>
    </source>
</reference>
<proteinExistence type="predicted"/>